<evidence type="ECO:0000259" key="3">
    <source>
        <dbReference type="Pfam" id="PF04608"/>
    </source>
</evidence>
<dbReference type="GO" id="GO:0006655">
    <property type="term" value="P:phosphatidylglycerol biosynthetic process"/>
    <property type="evidence" value="ECO:0007669"/>
    <property type="project" value="UniProtKB-UniPathway"/>
</dbReference>
<keyword evidence="1" id="KW-0378">Hydrolase</keyword>
<dbReference type="InterPro" id="IPR036681">
    <property type="entry name" value="PgpA-like_sf"/>
</dbReference>
<proteinExistence type="predicted"/>
<name>A0A1I6E813_9RHOB</name>
<dbReference type="RefSeq" id="WP_092081199.1">
    <property type="nucleotide sequence ID" value="NZ_FOYI01000008.1"/>
</dbReference>
<evidence type="ECO:0000256" key="1">
    <source>
        <dbReference type="PIRNR" id="PIRNR006162"/>
    </source>
</evidence>
<keyword evidence="1" id="KW-0443">Lipid metabolism</keyword>
<evidence type="ECO:0000313" key="5">
    <source>
        <dbReference type="Proteomes" id="UP000199302"/>
    </source>
</evidence>
<feature type="transmembrane region" description="Helical" evidence="2">
    <location>
        <begin position="77"/>
        <end position="94"/>
    </location>
</feature>
<keyword evidence="5" id="KW-1185">Reference proteome</keyword>
<keyword evidence="1 2" id="KW-0812">Transmembrane</keyword>
<dbReference type="CDD" id="cd06971">
    <property type="entry name" value="PgpA"/>
    <property type="match status" value="1"/>
</dbReference>
<dbReference type="OrthoDB" id="9804091at2"/>
<comment type="function">
    <text evidence="1">Lipid phosphatase which dephosphorylates phosphatidylglycerophosphate (PGP) to phosphatidylglycerol (PG).</text>
</comment>
<comment type="subcellular location">
    <subcellularLocation>
        <location evidence="1">Cell inner membrane</location>
        <topology evidence="1">Multi-pass membrane protein</topology>
    </subcellularLocation>
</comment>
<dbReference type="InterPro" id="IPR007686">
    <property type="entry name" value="YutG/PgpA"/>
</dbReference>
<evidence type="ECO:0000313" key="4">
    <source>
        <dbReference type="EMBL" id="SFR13874.1"/>
    </source>
</evidence>
<dbReference type="AlphaFoldDB" id="A0A1I6E813"/>
<dbReference type="PANTHER" id="PTHR36305">
    <property type="entry name" value="PHOSPHATIDYLGLYCEROPHOSPHATASE A"/>
    <property type="match status" value="1"/>
</dbReference>
<dbReference type="Pfam" id="PF04608">
    <property type="entry name" value="PgpA"/>
    <property type="match status" value="1"/>
</dbReference>
<dbReference type="GO" id="GO:0008962">
    <property type="term" value="F:phosphatidylglycerophosphatase activity"/>
    <property type="evidence" value="ECO:0007669"/>
    <property type="project" value="UniProtKB-EC"/>
</dbReference>
<keyword evidence="1 2" id="KW-0472">Membrane</keyword>
<feature type="domain" description="YutG/PgpA" evidence="3">
    <location>
        <begin position="5"/>
        <end position="153"/>
    </location>
</feature>
<keyword evidence="1" id="KW-1003">Cell membrane</keyword>
<sequence length="163" mass="17200">MTRLIALWFGAGMMRPGPGTWGSLAALPFAWALHTLGGLPLFALAIVALYPLGLWAVRAETKGRADADPSEIVVDEVIGQWIALLPVSIGAWAMGAEPLALWPGVISAVLCFRLFDIWKPGLVGRMDRRGDPEGVMLDDVAAGIFAALATLALAAIGHGVMML</sequence>
<protein>
    <recommendedName>
        <fullName evidence="1">Phosphatidylglycerophosphatase A</fullName>
        <ecNumber evidence="1">3.1.3.27</ecNumber>
    </recommendedName>
    <alternativeName>
        <fullName evidence="1">Phosphatidylglycerolphosphate phosphatase A</fullName>
    </alternativeName>
</protein>
<dbReference type="GO" id="GO:0005886">
    <property type="term" value="C:plasma membrane"/>
    <property type="evidence" value="ECO:0007669"/>
    <property type="project" value="UniProtKB-SubCell"/>
</dbReference>
<gene>
    <name evidence="4" type="ORF">SAMN04515673_10839</name>
</gene>
<keyword evidence="1" id="KW-0460">Magnesium</keyword>
<reference evidence="4 5" key="1">
    <citation type="submission" date="2016-10" db="EMBL/GenBank/DDBJ databases">
        <authorList>
            <person name="de Groot N.N."/>
        </authorList>
    </citation>
    <scope>NUCLEOTIDE SEQUENCE [LARGE SCALE GENOMIC DNA]</scope>
    <source>
        <strain evidence="5">KMM 9023,NRIC 0796,JCM 17311,KCTC 23692</strain>
    </source>
</reference>
<dbReference type="SUPFAM" id="SSF101307">
    <property type="entry name" value="YutG-like"/>
    <property type="match status" value="1"/>
</dbReference>
<dbReference type="UniPathway" id="UPA00084">
    <property type="reaction ID" value="UER00504"/>
</dbReference>
<accession>A0A1I6E813</accession>
<dbReference type="InterPro" id="IPR026037">
    <property type="entry name" value="PgpA"/>
</dbReference>
<dbReference type="STRING" id="871652.SAMN04515673_10839"/>
<dbReference type="EC" id="3.1.3.27" evidence="1"/>
<comment type="catalytic activity">
    <reaction evidence="1">
        <text>a 1,2-diacyl-sn-glycero-3-phospho-(1'-sn-glycero-3'-phosphate) + H2O = a 1,2-diacyl-sn-glycero-3-phospho-(1'-sn-glycerol) + phosphate</text>
        <dbReference type="Rhea" id="RHEA:33751"/>
        <dbReference type="ChEBI" id="CHEBI:15377"/>
        <dbReference type="ChEBI" id="CHEBI:43474"/>
        <dbReference type="ChEBI" id="CHEBI:60110"/>
        <dbReference type="ChEBI" id="CHEBI:64716"/>
        <dbReference type="EC" id="3.1.3.27"/>
    </reaction>
</comment>
<dbReference type="Proteomes" id="UP000199302">
    <property type="component" value="Unassembled WGS sequence"/>
</dbReference>
<keyword evidence="1" id="KW-0997">Cell inner membrane</keyword>
<keyword evidence="2" id="KW-1133">Transmembrane helix</keyword>
<dbReference type="PANTHER" id="PTHR36305:SF1">
    <property type="entry name" value="PHOSPHATIDYLGLYCEROPHOSPHATASE A"/>
    <property type="match status" value="1"/>
</dbReference>
<keyword evidence="1" id="KW-0479">Metal-binding</keyword>
<dbReference type="PIRSF" id="PIRSF006162">
    <property type="entry name" value="PgpA"/>
    <property type="match status" value="1"/>
</dbReference>
<feature type="transmembrane region" description="Helical" evidence="2">
    <location>
        <begin position="139"/>
        <end position="161"/>
    </location>
</feature>
<keyword evidence="1" id="KW-0595">Phospholipid degradation</keyword>
<comment type="pathway">
    <text evidence="1">Phospholipid metabolism; phosphatidylglycerol biosynthesis; phosphatidylglycerol from CDP-diacylglycerol: step 2/2.</text>
</comment>
<feature type="transmembrane region" description="Helical" evidence="2">
    <location>
        <begin position="35"/>
        <end position="57"/>
    </location>
</feature>
<dbReference type="GO" id="GO:0009395">
    <property type="term" value="P:phospholipid catabolic process"/>
    <property type="evidence" value="ECO:0007669"/>
    <property type="project" value="UniProtKB-KW"/>
</dbReference>
<evidence type="ECO:0000256" key="2">
    <source>
        <dbReference type="SAM" id="Phobius"/>
    </source>
</evidence>
<dbReference type="GO" id="GO:0046872">
    <property type="term" value="F:metal ion binding"/>
    <property type="evidence" value="ECO:0007669"/>
    <property type="project" value="UniProtKB-KW"/>
</dbReference>
<keyword evidence="1" id="KW-1208">Phospholipid metabolism</keyword>
<keyword evidence="1" id="KW-0442">Lipid degradation</keyword>
<comment type="cofactor">
    <cofactor evidence="1">
        <name>Mg(2+)</name>
        <dbReference type="ChEBI" id="CHEBI:18420"/>
    </cofactor>
</comment>
<organism evidence="4 5">
    <name type="scientific">Poseidonocella sedimentorum</name>
    <dbReference type="NCBI Taxonomy" id="871652"/>
    <lineage>
        <taxon>Bacteria</taxon>
        <taxon>Pseudomonadati</taxon>
        <taxon>Pseudomonadota</taxon>
        <taxon>Alphaproteobacteria</taxon>
        <taxon>Rhodobacterales</taxon>
        <taxon>Roseobacteraceae</taxon>
        <taxon>Poseidonocella</taxon>
    </lineage>
</organism>
<dbReference type="EMBL" id="FOYI01000008">
    <property type="protein sequence ID" value="SFR13874.1"/>
    <property type="molecule type" value="Genomic_DNA"/>
</dbReference>